<evidence type="ECO:0000259" key="3">
    <source>
        <dbReference type="PROSITE" id="PS50837"/>
    </source>
</evidence>
<dbReference type="PROSITE" id="PS50088">
    <property type="entry name" value="ANK_REPEAT"/>
    <property type="match status" value="3"/>
</dbReference>
<dbReference type="PROSITE" id="PS50837">
    <property type="entry name" value="NACHT"/>
    <property type="match status" value="1"/>
</dbReference>
<dbReference type="InterPro" id="IPR007111">
    <property type="entry name" value="NACHT_NTPase"/>
</dbReference>
<keyword evidence="1" id="KW-0677">Repeat</keyword>
<dbReference type="PROSITE" id="PS50297">
    <property type="entry name" value="ANK_REP_REGION"/>
    <property type="match status" value="1"/>
</dbReference>
<evidence type="ECO:0000256" key="1">
    <source>
        <dbReference type="ARBA" id="ARBA00022737"/>
    </source>
</evidence>
<dbReference type="Gene3D" id="3.40.50.300">
    <property type="entry name" value="P-loop containing nucleotide triphosphate hydrolases"/>
    <property type="match status" value="1"/>
</dbReference>
<dbReference type="Gene3D" id="1.25.40.20">
    <property type="entry name" value="Ankyrin repeat-containing domain"/>
    <property type="match status" value="3"/>
</dbReference>
<dbReference type="GeneID" id="98125523"/>
<dbReference type="InterPro" id="IPR031359">
    <property type="entry name" value="NACHT_N"/>
</dbReference>
<dbReference type="SMART" id="SM00248">
    <property type="entry name" value="ANK"/>
    <property type="match status" value="8"/>
</dbReference>
<dbReference type="SUPFAM" id="SSF48403">
    <property type="entry name" value="Ankyrin repeat"/>
    <property type="match status" value="1"/>
</dbReference>
<reference evidence="4 5" key="1">
    <citation type="journal article" date="2024" name="Commun. Biol.">
        <title>Comparative genomic analysis of thermophilic fungi reveals convergent evolutionary adaptations and gene losses.</title>
        <authorList>
            <person name="Steindorff A.S."/>
            <person name="Aguilar-Pontes M.V."/>
            <person name="Robinson A.J."/>
            <person name="Andreopoulos B."/>
            <person name="LaButti K."/>
            <person name="Kuo A."/>
            <person name="Mondo S."/>
            <person name="Riley R."/>
            <person name="Otillar R."/>
            <person name="Haridas S."/>
            <person name="Lipzen A."/>
            <person name="Grimwood J."/>
            <person name="Schmutz J."/>
            <person name="Clum A."/>
            <person name="Reid I.D."/>
            <person name="Moisan M.C."/>
            <person name="Butler G."/>
            <person name="Nguyen T.T.M."/>
            <person name="Dewar K."/>
            <person name="Conant G."/>
            <person name="Drula E."/>
            <person name="Henrissat B."/>
            <person name="Hansel C."/>
            <person name="Singer S."/>
            <person name="Hutchinson M.I."/>
            <person name="de Vries R.P."/>
            <person name="Natvig D.O."/>
            <person name="Powell A.J."/>
            <person name="Tsang A."/>
            <person name="Grigoriev I.V."/>
        </authorList>
    </citation>
    <scope>NUCLEOTIDE SEQUENCE [LARGE SCALE GENOMIC DNA]</scope>
    <source>
        <strain evidence="4 5">ATCC 22073</strain>
    </source>
</reference>
<organism evidence="4 5">
    <name type="scientific">Remersonia thermophila</name>
    <dbReference type="NCBI Taxonomy" id="72144"/>
    <lineage>
        <taxon>Eukaryota</taxon>
        <taxon>Fungi</taxon>
        <taxon>Dikarya</taxon>
        <taxon>Ascomycota</taxon>
        <taxon>Pezizomycotina</taxon>
        <taxon>Sordariomycetes</taxon>
        <taxon>Sordariomycetidae</taxon>
        <taxon>Sordariales</taxon>
        <taxon>Sordariales incertae sedis</taxon>
        <taxon>Remersonia</taxon>
    </lineage>
</organism>
<dbReference type="Pfam" id="PF12796">
    <property type="entry name" value="Ank_2"/>
    <property type="match status" value="1"/>
</dbReference>
<dbReference type="Pfam" id="PF00023">
    <property type="entry name" value="Ank"/>
    <property type="match status" value="2"/>
</dbReference>
<dbReference type="EMBL" id="JAZGUE010000004">
    <property type="protein sequence ID" value="KAL2267118.1"/>
    <property type="molecule type" value="Genomic_DNA"/>
</dbReference>
<proteinExistence type="predicted"/>
<dbReference type="Pfam" id="PF17100">
    <property type="entry name" value="NACHT_N"/>
    <property type="match status" value="1"/>
</dbReference>
<dbReference type="SUPFAM" id="SSF52540">
    <property type="entry name" value="P-loop containing nucleoside triphosphate hydrolases"/>
    <property type="match status" value="1"/>
</dbReference>
<dbReference type="Pfam" id="PF24883">
    <property type="entry name" value="NPHP3_N"/>
    <property type="match status" value="1"/>
</dbReference>
<keyword evidence="2" id="KW-0040">ANK repeat</keyword>
<feature type="repeat" description="ANK" evidence="2">
    <location>
        <begin position="981"/>
        <end position="1009"/>
    </location>
</feature>
<evidence type="ECO:0000256" key="2">
    <source>
        <dbReference type="PROSITE-ProRule" id="PRU00023"/>
    </source>
</evidence>
<dbReference type="RefSeq" id="XP_070865845.1">
    <property type="nucleotide sequence ID" value="XM_071010879.1"/>
</dbReference>
<dbReference type="PANTHER" id="PTHR10039:SF16">
    <property type="entry name" value="GPI INOSITOL-DEACYLASE"/>
    <property type="match status" value="1"/>
</dbReference>
<sequence length="1387" mass="153776">MDALLREKIEEVERNTWKLKFSEHEVPARSLAEPVLSVIGLVNQHLGSAAAGDPCASLAWSGVTLILQLLLNPCEQAVALAAGIEYVARLIARSRMWEDLYEQRYGAASGSPVLSPTSHVEYKTALGELYVTILKYQMTCYDYYSRNSAFRLGLDMIKAYDWESLLQEIRDREDHFTAVSAAWRDMKYDEECQAVKDRCCSSRYIWHAESLERWDAIGLRVQGLREAVTTAADDKERGALLDWLCDVDPSVSYNTARESHREGTGNWLLASLPFKRWESSPRSLLWLHGKAGSGKTILSSVVIKHLRDKYQDLPDTALVYFYFTFSDATKQNAPAMISSLVKQLCCCRPDTPRPINDLVRYKERGERPDLLTLEAAFVAAARGFSKVFIVVDGLDESPTLRGERKRVLDSIRRLIAAVPDCVSLFCTSRPERDIEIALEALLQGPSRESLSLSGNRPELDDDIKLCISSALASEDFGSWPEEVKIEATEKLMQNADGMMQYVACQLDTLRHLGSVAEVQAALHNLPLGLDAAYDRILLTLASEPGFHKEPVRSLLMWLCVTDSPIRVFDLAEIYIFTLHPYSPGDNLSTRRFFDARMVLKHLGSLVIVQDYNKDSMVRLAHFSIKEYLTSPRAPIGFSFSEPDAYLRCAYQAIKYFAEVTCEAGWDGNDWAPSDSNPLVRSWASVAVRAPVRGCGDPNRWLKYLRTVPPRMWSHELMNLVNRVLLAGSYTLCRICCEWAYGFHTRTSKDGCFADSPRGHPLLLASSIGHLQLTDVLVSSSEYWIQADFDLALQWAAFFHHPGVAKILLDRGADVNSRGEPLLAAVAGINEPPWADPLVMVKLLVKRGANINQRSSVKAHESRPGLAHRWAKSPVATAALAGHFDTVKYLLECGASVCMEGECGVAAAATQPNKCDILKLLLDASKTGCKHLGALETAIRHRRDFYDDRRHGKFGPAISLLLERATAEDLDTLIEHEGYPYPLFAACATGQLDLVHALVEKGADLHIRDGGRYGTALHVACASRTRLSKTGSACQQQKRKLIKYLLDQGMDPNAQAGDLGYPLQAACLTSADFGIFEYRPTNTQYPENPISSQHPRCDNVVELLLRRGASINGIGGIFGTALQAAAIGSYNLETFKCLLAQGADPNLVAGEYSTALQAAALGGCFDKVSLLLEHGAEIVQGGRYGSPLQATSVEYCAPKYFRGLLSHDALRTLDRSEIEKDKIFDVLLERESSLSSGGEFGTALHAAAVAAWLPEEEWIRRISRLLEAGFDINDTRGNPDEAVTALHGLLRSNVPNKDCFRKLDFLLSHGSNPCLSAGTCGQPLQALCSQHFPLGRFPDVARRVRYLLDRCPSIDVNAQGGLFGCALQAVERYRKFWSVQKKKKRQAQ</sequence>
<evidence type="ECO:0000313" key="5">
    <source>
        <dbReference type="Proteomes" id="UP001600064"/>
    </source>
</evidence>
<accession>A0ABR4D9W4</accession>
<dbReference type="InterPro" id="IPR036770">
    <property type="entry name" value="Ankyrin_rpt-contain_sf"/>
</dbReference>
<dbReference type="InterPro" id="IPR027417">
    <property type="entry name" value="P-loop_NTPase"/>
</dbReference>
<feature type="domain" description="NACHT" evidence="3">
    <location>
        <begin position="283"/>
        <end position="430"/>
    </location>
</feature>
<dbReference type="InterPro" id="IPR002110">
    <property type="entry name" value="Ankyrin_rpt"/>
</dbReference>
<name>A0ABR4D9W4_9PEZI</name>
<dbReference type="PANTHER" id="PTHR10039">
    <property type="entry name" value="AMELOGENIN"/>
    <property type="match status" value="1"/>
</dbReference>
<dbReference type="Proteomes" id="UP001600064">
    <property type="component" value="Unassembled WGS sequence"/>
</dbReference>
<dbReference type="InterPro" id="IPR056884">
    <property type="entry name" value="NPHP3-like_N"/>
</dbReference>
<protein>
    <recommendedName>
        <fullName evidence="3">NACHT domain-containing protein</fullName>
    </recommendedName>
</protein>
<feature type="repeat" description="ANK" evidence="2">
    <location>
        <begin position="787"/>
        <end position="819"/>
    </location>
</feature>
<feature type="repeat" description="ANK" evidence="2">
    <location>
        <begin position="869"/>
        <end position="901"/>
    </location>
</feature>
<keyword evidence="5" id="KW-1185">Reference proteome</keyword>
<evidence type="ECO:0000313" key="4">
    <source>
        <dbReference type="EMBL" id="KAL2267118.1"/>
    </source>
</evidence>
<gene>
    <name evidence="4" type="ORF">VTJ83DRAFT_4395</name>
</gene>
<comment type="caution">
    <text evidence="4">The sequence shown here is derived from an EMBL/GenBank/DDBJ whole genome shotgun (WGS) entry which is preliminary data.</text>
</comment>